<protein>
    <submittedName>
        <fullName evidence="1">Uncharacterized protein</fullName>
    </submittedName>
</protein>
<sequence length="40" mass="4684">MHHFVCCLLKVNVLDSNLKKGGLLLALSFRNTFRHMQFHN</sequence>
<accession>A0A2P2PKC9</accession>
<name>A0A2P2PKC9_RHIMU</name>
<dbReference type="AlphaFoldDB" id="A0A2P2PKC9"/>
<dbReference type="EMBL" id="GGEC01074706">
    <property type="protein sequence ID" value="MBX55190.1"/>
    <property type="molecule type" value="Transcribed_RNA"/>
</dbReference>
<reference evidence="1" key="1">
    <citation type="submission" date="2018-02" db="EMBL/GenBank/DDBJ databases">
        <title>Rhizophora mucronata_Transcriptome.</title>
        <authorList>
            <person name="Meera S.P."/>
            <person name="Sreeshan A."/>
            <person name="Augustine A."/>
        </authorList>
    </citation>
    <scope>NUCLEOTIDE SEQUENCE</scope>
    <source>
        <tissue evidence="1">Leaf</tissue>
    </source>
</reference>
<proteinExistence type="predicted"/>
<organism evidence="1">
    <name type="scientific">Rhizophora mucronata</name>
    <name type="common">Asiatic mangrove</name>
    <dbReference type="NCBI Taxonomy" id="61149"/>
    <lineage>
        <taxon>Eukaryota</taxon>
        <taxon>Viridiplantae</taxon>
        <taxon>Streptophyta</taxon>
        <taxon>Embryophyta</taxon>
        <taxon>Tracheophyta</taxon>
        <taxon>Spermatophyta</taxon>
        <taxon>Magnoliopsida</taxon>
        <taxon>eudicotyledons</taxon>
        <taxon>Gunneridae</taxon>
        <taxon>Pentapetalae</taxon>
        <taxon>rosids</taxon>
        <taxon>fabids</taxon>
        <taxon>Malpighiales</taxon>
        <taxon>Rhizophoraceae</taxon>
        <taxon>Rhizophora</taxon>
    </lineage>
</organism>
<evidence type="ECO:0000313" key="1">
    <source>
        <dbReference type="EMBL" id="MBX55190.1"/>
    </source>
</evidence>